<comment type="caution">
    <text evidence="2">The sequence shown here is derived from an EMBL/GenBank/DDBJ whole genome shotgun (WGS) entry which is preliminary data.</text>
</comment>
<dbReference type="EMBL" id="SLZR01000004">
    <property type="protein sequence ID" value="TCS42045.1"/>
    <property type="molecule type" value="Genomic_DNA"/>
</dbReference>
<dbReference type="Pfam" id="PF13472">
    <property type="entry name" value="Lipase_GDSL_2"/>
    <property type="match status" value="1"/>
</dbReference>
<dbReference type="Proteomes" id="UP000295793">
    <property type="component" value="Unassembled WGS sequence"/>
</dbReference>
<dbReference type="InterPro" id="IPR036514">
    <property type="entry name" value="SGNH_hydro_sf"/>
</dbReference>
<proteinExistence type="predicted"/>
<accession>A0A4R3I7B9</accession>
<gene>
    <name evidence="2" type="ORF">BCF53_104149</name>
</gene>
<keyword evidence="3" id="KW-1185">Reference proteome</keyword>
<dbReference type="Gene3D" id="3.40.50.1110">
    <property type="entry name" value="SGNH hydrolase"/>
    <property type="match status" value="1"/>
</dbReference>
<feature type="domain" description="SGNH hydrolase-type esterase" evidence="1">
    <location>
        <begin position="6"/>
        <end position="192"/>
    </location>
</feature>
<dbReference type="InterPro" id="IPR013830">
    <property type="entry name" value="SGNH_hydro"/>
</dbReference>
<evidence type="ECO:0000313" key="3">
    <source>
        <dbReference type="Proteomes" id="UP000295793"/>
    </source>
</evidence>
<name>A0A4R3I7B9_9GAMM</name>
<evidence type="ECO:0000313" key="2">
    <source>
        <dbReference type="EMBL" id="TCS42045.1"/>
    </source>
</evidence>
<sequence length="210" mass="23825">MSSILFLGDSVTDCSRKRAARYQGLPESLGDGWVSKVGSVLQARPQEYQLFNRGYAGCQTHELMSQLDWWPEQLETADIVSVMIGVNDVWMPFWRGLSHNIDRSLQSFDELVRRLSERAKQVVICEPVALPCGEVTQQWWSYMDELAKGQRALAAQHGASFLPLQDALMSTARGKLFDYMSDGVHPTYLGHHWISKQWLSFVSAQDLIES</sequence>
<dbReference type="AlphaFoldDB" id="A0A4R3I7B9"/>
<dbReference type="PANTHER" id="PTHR30383">
    <property type="entry name" value="THIOESTERASE 1/PROTEASE 1/LYSOPHOSPHOLIPASE L1"/>
    <property type="match status" value="1"/>
</dbReference>
<reference evidence="2 3" key="1">
    <citation type="submission" date="2019-03" db="EMBL/GenBank/DDBJ databases">
        <title>Genomic Encyclopedia of Archaeal and Bacterial Type Strains, Phase II (KMG-II): from individual species to whole genera.</title>
        <authorList>
            <person name="Goeker M."/>
        </authorList>
    </citation>
    <scope>NUCLEOTIDE SEQUENCE [LARGE SCALE GENOMIC DNA]</scope>
    <source>
        <strain evidence="2 3">DSM 15388</strain>
    </source>
</reference>
<organism evidence="2 3">
    <name type="scientific">Reinekea marinisedimentorum</name>
    <dbReference type="NCBI Taxonomy" id="230495"/>
    <lineage>
        <taxon>Bacteria</taxon>
        <taxon>Pseudomonadati</taxon>
        <taxon>Pseudomonadota</taxon>
        <taxon>Gammaproteobacteria</taxon>
        <taxon>Oceanospirillales</taxon>
        <taxon>Saccharospirillaceae</taxon>
        <taxon>Reinekea</taxon>
    </lineage>
</organism>
<dbReference type="GO" id="GO:0004622">
    <property type="term" value="F:phosphatidylcholine lysophospholipase activity"/>
    <property type="evidence" value="ECO:0007669"/>
    <property type="project" value="TreeGrafter"/>
</dbReference>
<dbReference type="RefSeq" id="WP_165901832.1">
    <property type="nucleotide sequence ID" value="NZ_SLZR01000004.1"/>
</dbReference>
<dbReference type="InterPro" id="IPR051532">
    <property type="entry name" value="Ester_Hydrolysis_Enzymes"/>
</dbReference>
<protein>
    <submittedName>
        <fullName evidence="2">Lysophospholipase L1-like esterase</fullName>
    </submittedName>
</protein>
<dbReference type="SUPFAM" id="SSF52266">
    <property type="entry name" value="SGNH hydrolase"/>
    <property type="match status" value="1"/>
</dbReference>
<dbReference type="PANTHER" id="PTHR30383:SF5">
    <property type="entry name" value="SGNH HYDROLASE-TYPE ESTERASE DOMAIN-CONTAINING PROTEIN"/>
    <property type="match status" value="1"/>
</dbReference>
<evidence type="ECO:0000259" key="1">
    <source>
        <dbReference type="Pfam" id="PF13472"/>
    </source>
</evidence>